<keyword evidence="1" id="KW-0472">Membrane</keyword>
<organism evidence="2 3">
    <name type="scientific">Basidiobolus meristosporus CBS 931.73</name>
    <dbReference type="NCBI Taxonomy" id="1314790"/>
    <lineage>
        <taxon>Eukaryota</taxon>
        <taxon>Fungi</taxon>
        <taxon>Fungi incertae sedis</taxon>
        <taxon>Zoopagomycota</taxon>
        <taxon>Entomophthoromycotina</taxon>
        <taxon>Basidiobolomycetes</taxon>
        <taxon>Basidiobolales</taxon>
        <taxon>Basidiobolaceae</taxon>
        <taxon>Basidiobolus</taxon>
    </lineage>
</organism>
<dbReference type="AlphaFoldDB" id="A0A1Y1XGM6"/>
<keyword evidence="1" id="KW-0812">Transmembrane</keyword>
<gene>
    <name evidence="2" type="ORF">K493DRAFT_360551</name>
</gene>
<dbReference type="Proteomes" id="UP000193498">
    <property type="component" value="Unassembled WGS sequence"/>
</dbReference>
<feature type="transmembrane region" description="Helical" evidence="1">
    <location>
        <begin position="66"/>
        <end position="91"/>
    </location>
</feature>
<feature type="transmembrane region" description="Helical" evidence="1">
    <location>
        <begin position="97"/>
        <end position="117"/>
    </location>
</feature>
<reference evidence="2 3" key="1">
    <citation type="submission" date="2016-07" db="EMBL/GenBank/DDBJ databases">
        <title>Pervasive Adenine N6-methylation of Active Genes in Fungi.</title>
        <authorList>
            <consortium name="DOE Joint Genome Institute"/>
            <person name="Mondo S.J."/>
            <person name="Dannebaum R.O."/>
            <person name="Kuo R.C."/>
            <person name="Labutti K."/>
            <person name="Haridas S."/>
            <person name="Kuo A."/>
            <person name="Salamov A."/>
            <person name="Ahrendt S.R."/>
            <person name="Lipzen A."/>
            <person name="Sullivan W."/>
            <person name="Andreopoulos W.B."/>
            <person name="Clum A."/>
            <person name="Lindquist E."/>
            <person name="Daum C."/>
            <person name="Ramamoorthy G.K."/>
            <person name="Gryganskyi A."/>
            <person name="Culley D."/>
            <person name="Magnuson J.K."/>
            <person name="James T.Y."/>
            <person name="O'Malley M.A."/>
            <person name="Stajich J.E."/>
            <person name="Spatafora J.W."/>
            <person name="Visel A."/>
            <person name="Grigoriev I.V."/>
        </authorList>
    </citation>
    <scope>NUCLEOTIDE SEQUENCE [LARGE SCALE GENOMIC DNA]</scope>
    <source>
        <strain evidence="2 3">CBS 931.73</strain>
    </source>
</reference>
<proteinExistence type="predicted"/>
<evidence type="ECO:0000313" key="2">
    <source>
        <dbReference type="EMBL" id="ORX84910.1"/>
    </source>
</evidence>
<comment type="caution">
    <text evidence="2">The sequence shown here is derived from an EMBL/GenBank/DDBJ whole genome shotgun (WGS) entry which is preliminary data.</text>
</comment>
<keyword evidence="3" id="KW-1185">Reference proteome</keyword>
<evidence type="ECO:0000313" key="3">
    <source>
        <dbReference type="Proteomes" id="UP000193498"/>
    </source>
</evidence>
<name>A0A1Y1XGM6_9FUNG</name>
<protein>
    <submittedName>
        <fullName evidence="2">Uncharacterized protein</fullName>
    </submittedName>
</protein>
<accession>A0A1Y1XGM6</accession>
<sequence length="156" mass="17455">MIRVLRDIVPSDEPEILHVIVYSGISNQINIPGLPAGHQLPHSTQTMDEKGSRLSRTQALLHPSNVPACILLALCFPLISFLLATFVTFAVVTTASAAAILSVRFGLLTMSMSWTMVVEHSIHYSERCARDVIWKNPSRAPEPRRITRRRRRSNSQ</sequence>
<dbReference type="InParanoid" id="A0A1Y1XGM6"/>
<keyword evidence="1" id="KW-1133">Transmembrane helix</keyword>
<dbReference type="EMBL" id="MCFE01000600">
    <property type="protein sequence ID" value="ORX84910.1"/>
    <property type="molecule type" value="Genomic_DNA"/>
</dbReference>
<evidence type="ECO:0000256" key="1">
    <source>
        <dbReference type="SAM" id="Phobius"/>
    </source>
</evidence>